<protein>
    <submittedName>
        <fullName evidence="2">Uncharacterized protein</fullName>
    </submittedName>
</protein>
<dbReference type="AlphaFoldDB" id="A0ABD1CSB4"/>
<dbReference type="Proteomes" id="UP001562425">
    <property type="component" value="Unassembled WGS sequence"/>
</dbReference>
<organism evidence="2 3">
    <name type="scientific">Culex pipiens pipiens</name>
    <name type="common">Northern house mosquito</name>
    <dbReference type="NCBI Taxonomy" id="38569"/>
    <lineage>
        <taxon>Eukaryota</taxon>
        <taxon>Metazoa</taxon>
        <taxon>Ecdysozoa</taxon>
        <taxon>Arthropoda</taxon>
        <taxon>Hexapoda</taxon>
        <taxon>Insecta</taxon>
        <taxon>Pterygota</taxon>
        <taxon>Neoptera</taxon>
        <taxon>Endopterygota</taxon>
        <taxon>Diptera</taxon>
        <taxon>Nematocera</taxon>
        <taxon>Culicoidea</taxon>
        <taxon>Culicidae</taxon>
        <taxon>Culicinae</taxon>
        <taxon>Culicini</taxon>
        <taxon>Culex</taxon>
        <taxon>Culex</taxon>
    </lineage>
</organism>
<name>A0ABD1CSB4_CULPP</name>
<proteinExistence type="predicted"/>
<evidence type="ECO:0000256" key="1">
    <source>
        <dbReference type="SAM" id="MobiDB-lite"/>
    </source>
</evidence>
<dbReference type="EMBL" id="JBEHCU010009793">
    <property type="protein sequence ID" value="KAL1379238.1"/>
    <property type="molecule type" value="Genomic_DNA"/>
</dbReference>
<keyword evidence="3" id="KW-1185">Reference proteome</keyword>
<gene>
    <name evidence="2" type="ORF">pipiens_015046</name>
</gene>
<comment type="caution">
    <text evidence="2">The sequence shown here is derived from an EMBL/GenBank/DDBJ whole genome shotgun (WGS) entry which is preliminary data.</text>
</comment>
<evidence type="ECO:0000313" key="2">
    <source>
        <dbReference type="EMBL" id="KAL1379238.1"/>
    </source>
</evidence>
<sequence>MRASEKRQCTQITDGPGAAPDNICPAVPSSRLRQVADVQITAQIELAPDAPMPLHMLDVLEAFLNYHGFVNLRLDETTKVNQILLLINRFN</sequence>
<evidence type="ECO:0000313" key="3">
    <source>
        <dbReference type="Proteomes" id="UP001562425"/>
    </source>
</evidence>
<accession>A0ABD1CSB4</accession>
<reference evidence="2 3" key="1">
    <citation type="submission" date="2024-05" db="EMBL/GenBank/DDBJ databases">
        <title>Culex pipiens pipiens assembly and annotation.</title>
        <authorList>
            <person name="Alout H."/>
            <person name="Durand T."/>
        </authorList>
    </citation>
    <scope>NUCLEOTIDE SEQUENCE [LARGE SCALE GENOMIC DNA]</scope>
    <source>
        <strain evidence="2">HA-2024</strain>
        <tissue evidence="2">Whole body</tissue>
    </source>
</reference>
<feature type="region of interest" description="Disordered" evidence="1">
    <location>
        <begin position="1"/>
        <end position="23"/>
    </location>
</feature>